<dbReference type="PATRIC" id="fig|750.21.peg.842"/>
<dbReference type="AlphaFoldDB" id="A0A1A7P4Y4"/>
<accession>A0A1A7P4Y4</accession>
<reference evidence="2 3" key="1">
    <citation type="submission" date="2014-11" db="EMBL/GenBank/DDBJ databases">
        <title>Pan-genome of Gallibacterium spp.</title>
        <authorList>
            <person name="Kudirkiene E."/>
            <person name="Bojesen A.M."/>
        </authorList>
    </citation>
    <scope>NUCLEOTIDE SEQUENCE [LARGE SCALE GENOMIC DNA]</scope>
    <source>
        <strain evidence="2 3">F 279</strain>
    </source>
</reference>
<dbReference type="RefSeq" id="WP_065232603.1">
    <property type="nucleotide sequence ID" value="NZ_JTJN01000017.1"/>
</dbReference>
<dbReference type="Gene3D" id="3.30.70.100">
    <property type="match status" value="1"/>
</dbReference>
<sequence length="65" mass="7005">MKKILTTLALAASLNVQAAPVMNFFELGIAQGQHAEFNQVGKHNIDTSIANEKGTLAMYAMQPSE</sequence>
<evidence type="ECO:0000256" key="1">
    <source>
        <dbReference type="SAM" id="SignalP"/>
    </source>
</evidence>
<comment type="caution">
    <text evidence="2">The sequence shown here is derived from an EMBL/GenBank/DDBJ whole genome shotgun (WGS) entry which is preliminary data.</text>
</comment>
<proteinExistence type="predicted"/>
<keyword evidence="1" id="KW-0732">Signal</keyword>
<feature type="chain" id="PRO_5009828467" evidence="1">
    <location>
        <begin position="19"/>
        <end position="65"/>
    </location>
</feature>
<dbReference type="Proteomes" id="UP000092643">
    <property type="component" value="Unassembled WGS sequence"/>
</dbReference>
<evidence type="ECO:0000313" key="3">
    <source>
        <dbReference type="Proteomes" id="UP000092643"/>
    </source>
</evidence>
<name>A0A1A7P4Y4_9PAST</name>
<protein>
    <submittedName>
        <fullName evidence="2">Uncharacterized protein</fullName>
    </submittedName>
</protein>
<evidence type="ECO:0000313" key="2">
    <source>
        <dbReference type="EMBL" id="OBW97126.1"/>
    </source>
</evidence>
<gene>
    <name evidence="2" type="ORF">QV03_09910</name>
</gene>
<organism evidence="2 3">
    <name type="scientific">Gallibacterium anatis</name>
    <dbReference type="NCBI Taxonomy" id="750"/>
    <lineage>
        <taxon>Bacteria</taxon>
        <taxon>Pseudomonadati</taxon>
        <taxon>Pseudomonadota</taxon>
        <taxon>Gammaproteobacteria</taxon>
        <taxon>Pasteurellales</taxon>
        <taxon>Pasteurellaceae</taxon>
        <taxon>Gallibacterium</taxon>
    </lineage>
</organism>
<dbReference type="EMBL" id="JTJO01000050">
    <property type="protein sequence ID" value="OBW97126.1"/>
    <property type="molecule type" value="Genomic_DNA"/>
</dbReference>
<feature type="signal peptide" evidence="1">
    <location>
        <begin position="1"/>
        <end position="18"/>
    </location>
</feature>